<organism evidence="1">
    <name type="scientific">bioreactor metagenome</name>
    <dbReference type="NCBI Taxonomy" id="1076179"/>
    <lineage>
        <taxon>unclassified sequences</taxon>
        <taxon>metagenomes</taxon>
        <taxon>ecological metagenomes</taxon>
    </lineage>
</organism>
<proteinExistence type="predicted"/>
<name>A0A645IZA7_9ZZZZ</name>
<accession>A0A645IZA7</accession>
<protein>
    <submittedName>
        <fullName evidence="1">Uncharacterized protein</fullName>
    </submittedName>
</protein>
<reference evidence="1" key="1">
    <citation type="submission" date="2019-08" db="EMBL/GenBank/DDBJ databases">
        <authorList>
            <person name="Kucharzyk K."/>
            <person name="Murdoch R.W."/>
            <person name="Higgins S."/>
            <person name="Loffler F."/>
        </authorList>
    </citation>
    <scope>NUCLEOTIDE SEQUENCE</scope>
</reference>
<evidence type="ECO:0000313" key="1">
    <source>
        <dbReference type="EMBL" id="MPN56240.1"/>
    </source>
</evidence>
<dbReference type="AlphaFoldDB" id="A0A645IZA7"/>
<dbReference type="EMBL" id="VSSQ01126355">
    <property type="protein sequence ID" value="MPN56240.1"/>
    <property type="molecule type" value="Genomic_DNA"/>
</dbReference>
<gene>
    <name evidence="1" type="ORF">SDC9_203926</name>
</gene>
<comment type="caution">
    <text evidence="1">The sequence shown here is derived from an EMBL/GenBank/DDBJ whole genome shotgun (WGS) entry which is preliminary data.</text>
</comment>
<sequence>MGGKVKGDGKSFLPGGEVAAVKGVGLFGGRETSVLANGPRLRGIHGGARATHVRR</sequence>